<keyword evidence="1" id="KW-0143">Chaperone</keyword>
<evidence type="ECO:0000313" key="4">
    <source>
        <dbReference type="Proteomes" id="UP000694421"/>
    </source>
</evidence>
<dbReference type="PRINTS" id="PR00625">
    <property type="entry name" value="JDOMAIN"/>
</dbReference>
<dbReference type="Ensembl" id="ENSSMRT00000017977.1">
    <property type="protein sequence ID" value="ENSSMRP00000015407.1"/>
    <property type="gene ID" value="ENSSMRG00000011969.1"/>
</dbReference>
<dbReference type="GO" id="GO:0030544">
    <property type="term" value="F:Hsp70 protein binding"/>
    <property type="evidence" value="ECO:0007669"/>
    <property type="project" value="InterPro"/>
</dbReference>
<organism evidence="3 4">
    <name type="scientific">Salvator merianae</name>
    <name type="common">Argentine black and white tegu</name>
    <name type="synonym">Tupinambis merianae</name>
    <dbReference type="NCBI Taxonomy" id="96440"/>
    <lineage>
        <taxon>Eukaryota</taxon>
        <taxon>Metazoa</taxon>
        <taxon>Chordata</taxon>
        <taxon>Craniata</taxon>
        <taxon>Vertebrata</taxon>
        <taxon>Euteleostomi</taxon>
        <taxon>Lepidosauria</taxon>
        <taxon>Squamata</taxon>
        <taxon>Bifurcata</taxon>
        <taxon>Unidentata</taxon>
        <taxon>Episquamata</taxon>
        <taxon>Laterata</taxon>
        <taxon>Teiioidea</taxon>
        <taxon>Teiidae</taxon>
        <taxon>Salvator</taxon>
    </lineage>
</organism>
<dbReference type="CDD" id="cd06257">
    <property type="entry name" value="DnaJ"/>
    <property type="match status" value="1"/>
</dbReference>
<dbReference type="Proteomes" id="UP000694421">
    <property type="component" value="Unplaced"/>
</dbReference>
<dbReference type="Pfam" id="PF00226">
    <property type="entry name" value="DnaJ"/>
    <property type="match status" value="1"/>
</dbReference>
<feature type="domain" description="J" evidence="2">
    <location>
        <begin position="3"/>
        <end position="61"/>
    </location>
</feature>
<name>A0A8D0C0E2_SALMN</name>
<proteinExistence type="predicted"/>
<sequence length="92" mass="10779">MADYYKILDVPQSASMNDIKKAYRSKVLRWHPDKNPDNRTEAEQKFKEIVEAYKVLSDRAISDLPGHKLAQELLAFGDCALWIHCRPKHLRR</sequence>
<dbReference type="InterPro" id="IPR036869">
    <property type="entry name" value="J_dom_sf"/>
</dbReference>
<evidence type="ECO:0000313" key="3">
    <source>
        <dbReference type="Ensembl" id="ENSSMRP00000015407.1"/>
    </source>
</evidence>
<dbReference type="SMART" id="SM00271">
    <property type="entry name" value="DnaJ"/>
    <property type="match status" value="1"/>
</dbReference>
<dbReference type="GeneTree" id="ENSGT00940000160220"/>
<reference evidence="3" key="1">
    <citation type="submission" date="2025-08" db="UniProtKB">
        <authorList>
            <consortium name="Ensembl"/>
        </authorList>
    </citation>
    <scope>IDENTIFICATION</scope>
</reference>
<dbReference type="InterPro" id="IPR001623">
    <property type="entry name" value="DnaJ_domain"/>
</dbReference>
<dbReference type="PROSITE" id="PS50076">
    <property type="entry name" value="DNAJ_2"/>
    <property type="match status" value="1"/>
</dbReference>
<dbReference type="SUPFAM" id="SSF46565">
    <property type="entry name" value="Chaperone J-domain"/>
    <property type="match status" value="1"/>
</dbReference>
<dbReference type="PANTHER" id="PTHR45168:SF3">
    <property type="entry name" value="DNAJ HEAT SHOCK PROTEIN FAMILY (HSP40) MEMBER B2"/>
    <property type="match status" value="1"/>
</dbReference>
<dbReference type="Gene3D" id="1.10.287.110">
    <property type="entry name" value="DnaJ domain"/>
    <property type="match status" value="1"/>
</dbReference>
<dbReference type="AlphaFoldDB" id="A0A8D0C0E2"/>
<dbReference type="GO" id="GO:0051082">
    <property type="term" value="F:unfolded protein binding"/>
    <property type="evidence" value="ECO:0007669"/>
    <property type="project" value="InterPro"/>
</dbReference>
<accession>A0A8D0C0E2</accession>
<evidence type="ECO:0000256" key="1">
    <source>
        <dbReference type="ARBA" id="ARBA00023186"/>
    </source>
</evidence>
<dbReference type="PANTHER" id="PTHR45168">
    <property type="entry name" value="DNAJ HOMOLOG SUBFAMILY B MEMBER 2"/>
    <property type="match status" value="1"/>
</dbReference>
<dbReference type="InterPro" id="IPR043183">
    <property type="entry name" value="DNJB2/6-like"/>
</dbReference>
<evidence type="ECO:0000259" key="2">
    <source>
        <dbReference type="PROSITE" id="PS50076"/>
    </source>
</evidence>
<reference evidence="3" key="2">
    <citation type="submission" date="2025-09" db="UniProtKB">
        <authorList>
            <consortium name="Ensembl"/>
        </authorList>
    </citation>
    <scope>IDENTIFICATION</scope>
</reference>
<keyword evidence="4" id="KW-1185">Reference proteome</keyword>
<protein>
    <recommendedName>
        <fullName evidence="2">J domain-containing protein</fullName>
    </recommendedName>
</protein>